<evidence type="ECO:0000256" key="7">
    <source>
        <dbReference type="ARBA" id="ARBA00023163"/>
    </source>
</evidence>
<protein>
    <recommendedName>
        <fullName evidence="11">C2H2-type domain-containing protein</fullName>
    </recommendedName>
</protein>
<accession>A0ABD3SMN4</accession>
<comment type="caution">
    <text evidence="12">The sequence shown here is derived from an EMBL/GenBank/DDBJ whole genome shotgun (WGS) entry which is preliminary data.</text>
</comment>
<dbReference type="Proteomes" id="UP001634393">
    <property type="component" value="Unassembled WGS sequence"/>
</dbReference>
<dbReference type="InterPro" id="IPR013087">
    <property type="entry name" value="Znf_C2H2_type"/>
</dbReference>
<keyword evidence="13" id="KW-1185">Reference proteome</keyword>
<keyword evidence="3" id="KW-0677">Repeat</keyword>
<dbReference type="GO" id="GO:0008270">
    <property type="term" value="F:zinc ion binding"/>
    <property type="evidence" value="ECO:0007669"/>
    <property type="project" value="UniProtKB-KW"/>
</dbReference>
<dbReference type="EMBL" id="JBJXBP010000006">
    <property type="protein sequence ID" value="KAL3825846.1"/>
    <property type="molecule type" value="Genomic_DNA"/>
</dbReference>
<evidence type="ECO:0000256" key="6">
    <source>
        <dbReference type="ARBA" id="ARBA00023015"/>
    </source>
</evidence>
<dbReference type="Pfam" id="PF13912">
    <property type="entry name" value="zf-C2H2_6"/>
    <property type="match status" value="2"/>
</dbReference>
<keyword evidence="4 9" id="KW-0863">Zinc-finger</keyword>
<keyword evidence="7" id="KW-0804">Transcription</keyword>
<dbReference type="PROSITE" id="PS50157">
    <property type="entry name" value="ZINC_FINGER_C2H2_2"/>
    <property type="match status" value="2"/>
</dbReference>
<feature type="compositionally biased region" description="Basic residues" evidence="10">
    <location>
        <begin position="1"/>
        <end position="14"/>
    </location>
</feature>
<dbReference type="PROSITE" id="PS00028">
    <property type="entry name" value="ZINC_FINGER_C2H2_1"/>
    <property type="match status" value="2"/>
</dbReference>
<evidence type="ECO:0000313" key="12">
    <source>
        <dbReference type="EMBL" id="KAL3825846.1"/>
    </source>
</evidence>
<evidence type="ECO:0000313" key="13">
    <source>
        <dbReference type="Proteomes" id="UP001634393"/>
    </source>
</evidence>
<evidence type="ECO:0000256" key="9">
    <source>
        <dbReference type="PROSITE-ProRule" id="PRU00042"/>
    </source>
</evidence>
<evidence type="ECO:0000256" key="4">
    <source>
        <dbReference type="ARBA" id="ARBA00022771"/>
    </source>
</evidence>
<keyword evidence="2" id="KW-0479">Metal-binding</keyword>
<feature type="compositionally biased region" description="Low complexity" evidence="10">
    <location>
        <begin position="19"/>
        <end position="42"/>
    </location>
</feature>
<sequence>MMMMMKGKRSKRPRPPSPLSLTITSSSSSNSSSKLQSTTTTTNDDEVEEDGDDLAANCLMLLAEGTRDHMIMKSSPSVDLYECKTCNKSFHSFQALGGHIASHKKLLLSNINNKQIQEDPNTHLSLHQVVATNRLLFGSRVHECSICGAEFGSGQALGGHMRRHRQVIKSRARNMLSLDLNLPAAPELDDDFPYATKKLTSLGLFGISKFGN</sequence>
<dbReference type="InterPro" id="IPR036236">
    <property type="entry name" value="Znf_C2H2_sf"/>
</dbReference>
<dbReference type="PANTHER" id="PTHR26374:SF456">
    <property type="entry name" value="ZINC FINGER PROTEIN ZAT5-LIKE"/>
    <property type="match status" value="1"/>
</dbReference>
<evidence type="ECO:0000256" key="3">
    <source>
        <dbReference type="ARBA" id="ARBA00022737"/>
    </source>
</evidence>
<evidence type="ECO:0000256" key="2">
    <source>
        <dbReference type="ARBA" id="ARBA00022723"/>
    </source>
</evidence>
<keyword evidence="5" id="KW-0862">Zinc</keyword>
<dbReference type="AlphaFoldDB" id="A0ABD3SMN4"/>
<evidence type="ECO:0000256" key="8">
    <source>
        <dbReference type="ARBA" id="ARBA00023242"/>
    </source>
</evidence>
<evidence type="ECO:0000259" key="11">
    <source>
        <dbReference type="PROSITE" id="PS50157"/>
    </source>
</evidence>
<keyword evidence="6" id="KW-0805">Transcription regulation</keyword>
<feature type="region of interest" description="Disordered" evidence="10">
    <location>
        <begin position="1"/>
        <end position="49"/>
    </location>
</feature>
<dbReference type="SUPFAM" id="SSF57667">
    <property type="entry name" value="beta-beta-alpha zinc fingers"/>
    <property type="match status" value="1"/>
</dbReference>
<reference evidence="12 13" key="1">
    <citation type="submission" date="2024-12" db="EMBL/GenBank/DDBJ databases">
        <title>The unique morphological basis and parallel evolutionary history of personate flowers in Penstemon.</title>
        <authorList>
            <person name="Depatie T.H."/>
            <person name="Wessinger C.A."/>
        </authorList>
    </citation>
    <scope>NUCLEOTIDE SEQUENCE [LARGE SCALE GENOMIC DNA]</scope>
    <source>
        <strain evidence="12">WTNN_2</strain>
        <tissue evidence="12">Leaf</tissue>
    </source>
</reference>
<dbReference type="Gene3D" id="3.30.160.60">
    <property type="entry name" value="Classic Zinc Finger"/>
    <property type="match status" value="1"/>
</dbReference>
<feature type="domain" description="C2H2-type" evidence="11">
    <location>
        <begin position="142"/>
        <end position="164"/>
    </location>
</feature>
<comment type="subcellular location">
    <subcellularLocation>
        <location evidence="1">Nucleus</location>
    </subcellularLocation>
</comment>
<feature type="domain" description="C2H2-type" evidence="11">
    <location>
        <begin position="81"/>
        <end position="103"/>
    </location>
</feature>
<dbReference type="GO" id="GO:0005634">
    <property type="term" value="C:nucleus"/>
    <property type="evidence" value="ECO:0007669"/>
    <property type="project" value="UniProtKB-SubCell"/>
</dbReference>
<evidence type="ECO:0000256" key="5">
    <source>
        <dbReference type="ARBA" id="ARBA00022833"/>
    </source>
</evidence>
<keyword evidence="8" id="KW-0539">Nucleus</keyword>
<dbReference type="PANTHER" id="PTHR26374">
    <property type="entry name" value="ZINC FINGER PROTEIN ZAT5"/>
    <property type="match status" value="1"/>
</dbReference>
<gene>
    <name evidence="12" type="ORF">ACJIZ3_021875</name>
</gene>
<evidence type="ECO:0000256" key="1">
    <source>
        <dbReference type="ARBA" id="ARBA00004123"/>
    </source>
</evidence>
<name>A0ABD3SMN4_9LAMI</name>
<proteinExistence type="predicted"/>
<organism evidence="12 13">
    <name type="scientific">Penstemon smallii</name>
    <dbReference type="NCBI Taxonomy" id="265156"/>
    <lineage>
        <taxon>Eukaryota</taxon>
        <taxon>Viridiplantae</taxon>
        <taxon>Streptophyta</taxon>
        <taxon>Embryophyta</taxon>
        <taxon>Tracheophyta</taxon>
        <taxon>Spermatophyta</taxon>
        <taxon>Magnoliopsida</taxon>
        <taxon>eudicotyledons</taxon>
        <taxon>Gunneridae</taxon>
        <taxon>Pentapetalae</taxon>
        <taxon>asterids</taxon>
        <taxon>lamiids</taxon>
        <taxon>Lamiales</taxon>
        <taxon>Plantaginaceae</taxon>
        <taxon>Cheloneae</taxon>
        <taxon>Penstemon</taxon>
    </lineage>
</organism>
<evidence type="ECO:0000256" key="10">
    <source>
        <dbReference type="SAM" id="MobiDB-lite"/>
    </source>
</evidence>
<dbReference type="SMART" id="SM00355">
    <property type="entry name" value="ZnF_C2H2"/>
    <property type="match status" value="2"/>
</dbReference>